<sequence length="244" mass="27211">MFLRSLWLLVLLASSHISAQQLPPLKVVLLAYPGYAEYDAQGQVVGRTVDLLDRLFERAELDYEIELLPIARVRRGLVSGDVDLWLGLNNQVGLEAYAIQSLSSFGSVPIHLYYRPGEPAPTWPDSLQGKALILITNYNYSLPVSRVLQDPRLAIELRSSSSHVGAIRMLMRNRGDYLLDYRGQTASAMAELNLDQLPYIVVDDPPMRLFASRSRPDAAVLINRLDGAFDSLVAEGVNMTISRQ</sequence>
<dbReference type="EMBL" id="PPSK01000003">
    <property type="protein sequence ID" value="POB05127.1"/>
    <property type="molecule type" value="Genomic_DNA"/>
</dbReference>
<organism evidence="2 3">
    <name type="scientific">Halopseudomonas oceani</name>
    <dbReference type="NCBI Taxonomy" id="1708783"/>
    <lineage>
        <taxon>Bacteria</taxon>
        <taxon>Pseudomonadati</taxon>
        <taxon>Pseudomonadota</taxon>
        <taxon>Gammaproteobacteria</taxon>
        <taxon>Pseudomonadales</taxon>
        <taxon>Pseudomonadaceae</taxon>
        <taxon>Halopseudomonas</taxon>
    </lineage>
</organism>
<reference evidence="2 3" key="1">
    <citation type="submission" date="2018-01" db="EMBL/GenBank/DDBJ databases">
        <title>Draft genome of the type strain Pseudomonas oceani DSM 100277 isolated from the deep water in Okinawa trough, northwestern Pacific Ocean.</title>
        <authorList>
            <person name="Gomila M."/>
            <person name="Mulet M."/>
            <person name="Garcia-Valdes E."/>
            <person name="Lalucat J."/>
        </authorList>
    </citation>
    <scope>NUCLEOTIDE SEQUENCE [LARGE SCALE GENOMIC DNA]</scope>
    <source>
        <strain evidence="2 3">DSM 100277</strain>
    </source>
</reference>
<protein>
    <recommendedName>
        <fullName evidence="4">Solute-binding protein family 3/N-terminal domain-containing protein</fullName>
    </recommendedName>
</protein>
<evidence type="ECO:0000313" key="3">
    <source>
        <dbReference type="Proteomes" id="UP000243451"/>
    </source>
</evidence>
<comment type="caution">
    <text evidence="2">The sequence shown here is derived from an EMBL/GenBank/DDBJ whole genome shotgun (WGS) entry which is preliminary data.</text>
</comment>
<dbReference type="Gene3D" id="3.40.190.10">
    <property type="entry name" value="Periplasmic binding protein-like II"/>
    <property type="match status" value="2"/>
</dbReference>
<accession>A0A2P4EY37</accession>
<dbReference type="RefSeq" id="WP_104737365.1">
    <property type="nucleotide sequence ID" value="NZ_BMHR01000001.1"/>
</dbReference>
<feature type="signal peptide" evidence="1">
    <location>
        <begin position="1"/>
        <end position="19"/>
    </location>
</feature>
<dbReference type="SUPFAM" id="SSF53850">
    <property type="entry name" value="Periplasmic binding protein-like II"/>
    <property type="match status" value="1"/>
</dbReference>
<dbReference type="AlphaFoldDB" id="A0A2P4EY37"/>
<dbReference type="OrthoDB" id="8481721at2"/>
<name>A0A2P4EY37_9GAMM</name>
<evidence type="ECO:0008006" key="4">
    <source>
        <dbReference type="Google" id="ProtNLM"/>
    </source>
</evidence>
<feature type="chain" id="PRO_5015104865" description="Solute-binding protein family 3/N-terminal domain-containing protein" evidence="1">
    <location>
        <begin position="20"/>
        <end position="244"/>
    </location>
</feature>
<evidence type="ECO:0000313" key="2">
    <source>
        <dbReference type="EMBL" id="POB05127.1"/>
    </source>
</evidence>
<gene>
    <name evidence="2" type="ORF">C1949_04990</name>
</gene>
<keyword evidence="1" id="KW-0732">Signal</keyword>
<dbReference type="Proteomes" id="UP000243451">
    <property type="component" value="Unassembled WGS sequence"/>
</dbReference>
<proteinExistence type="predicted"/>
<evidence type="ECO:0000256" key="1">
    <source>
        <dbReference type="SAM" id="SignalP"/>
    </source>
</evidence>
<keyword evidence="3" id="KW-1185">Reference proteome</keyword>